<evidence type="ECO:0000259" key="16">
    <source>
        <dbReference type="PROSITE" id="PS50172"/>
    </source>
</evidence>
<accession>A0A8C4WV96</accession>
<dbReference type="CDD" id="cd00141">
    <property type="entry name" value="NT_POLXc"/>
    <property type="match status" value="1"/>
</dbReference>
<dbReference type="PROSITE" id="PS00522">
    <property type="entry name" value="DNA_POLYMERASE_X"/>
    <property type="match status" value="1"/>
</dbReference>
<reference evidence="17" key="1">
    <citation type="submission" date="2025-08" db="UniProtKB">
        <authorList>
            <consortium name="Ensembl"/>
        </authorList>
    </citation>
    <scope>IDENTIFICATION</scope>
</reference>
<reference evidence="17" key="2">
    <citation type="submission" date="2025-09" db="UniProtKB">
        <authorList>
            <consortium name="Ensembl"/>
        </authorList>
    </citation>
    <scope>IDENTIFICATION</scope>
</reference>
<evidence type="ECO:0000256" key="3">
    <source>
        <dbReference type="ARBA" id="ARBA00008323"/>
    </source>
</evidence>
<dbReference type="InterPro" id="IPR037160">
    <property type="entry name" value="DNA_Pol_thumb_sf"/>
</dbReference>
<dbReference type="SUPFAM" id="SSF52113">
    <property type="entry name" value="BRCT domain"/>
    <property type="match status" value="1"/>
</dbReference>
<dbReference type="Gene3D" id="1.10.150.110">
    <property type="entry name" value="DNA polymerase beta, N-terminal domain-like"/>
    <property type="match status" value="1"/>
</dbReference>
<comment type="similarity">
    <text evidence="3 13">Belongs to the DNA polymerase type-X family.</text>
</comment>
<feature type="binding site" evidence="14">
    <location>
        <position position="326"/>
    </location>
    <ligand>
        <name>Mg(2+)</name>
        <dbReference type="ChEBI" id="CHEBI:18420"/>
    </ligand>
</feature>
<dbReference type="FunFam" id="3.40.50.10190:FF:000035">
    <property type="entry name" value="DNA-directed DNA/RNA polymerase mu"/>
    <property type="match status" value="1"/>
</dbReference>
<dbReference type="FunFam" id="1.10.150.20:FF:000010">
    <property type="entry name" value="DNA polymerase lambda"/>
    <property type="match status" value="1"/>
</dbReference>
<dbReference type="SMART" id="SM00483">
    <property type="entry name" value="POLXc"/>
    <property type="match status" value="1"/>
</dbReference>
<evidence type="ECO:0000256" key="5">
    <source>
        <dbReference type="ARBA" id="ARBA00022679"/>
    </source>
</evidence>
<evidence type="ECO:0000256" key="14">
    <source>
        <dbReference type="PIRSR" id="PIRSR000817-1"/>
    </source>
</evidence>
<dbReference type="GO" id="GO:0003887">
    <property type="term" value="F:DNA-directed DNA polymerase activity"/>
    <property type="evidence" value="ECO:0007669"/>
    <property type="project" value="UniProtKB-UniRule"/>
</dbReference>
<comment type="subcellular location">
    <subcellularLocation>
        <location evidence="2 13">Nucleus</location>
    </subcellularLocation>
</comment>
<keyword evidence="9" id="KW-0233">DNA recombination</keyword>
<sequence length="528" mass="59561">MDPACSTKRRRVGDPGAQRADRPGTKFPEVMIFVRESKMGSSRRAMISALAREKGFGVADSFSTSVTHVVAERNQPKDVWIWLKKVSAKCGLEVLPEVLDISWLTDCMESGCRLPVEDRHRLKDESEEEVCTKSPSIPIYACQRKTPVNHLNHHFTCALEALAEGAEFSESDGRALAFRRAASVLKSLPFRVAKIEQLRGVPCLGKHSIRIIQELLDLGACKEVEQIRSNEMNKVMKVFMSVWGVGLKTATRWYRDGLRSLSEVRASPSVKLTRMQQAGFEYYRDLARPVSHVEADTITAAIRALLPNSFITITGGFRRGKDAGHDVDLLLTHPDEGGEVGLLSKLLEHLNEQGSVMFQDYRDNTYKETNAAGFNESKSTMDRFERCFTILRLPLSPRVTSHKDDKVTGRQEVNEAVTSHYTTNLRKKIPEPGERAVRVDFVVCPYSQYAFALLGWTGSQQFERDLRRYASHEKAMILSSHHLFDKQQNTFLHANTEEGIFTHLGLPYLEPSYRNAILCHDCQANGNE</sequence>
<evidence type="ECO:0000256" key="1">
    <source>
        <dbReference type="ARBA" id="ARBA00001946"/>
    </source>
</evidence>
<dbReference type="GO" id="GO:0003677">
    <property type="term" value="F:DNA binding"/>
    <property type="evidence" value="ECO:0007669"/>
    <property type="project" value="UniProtKB-UniRule"/>
</dbReference>
<dbReference type="SMART" id="SM00292">
    <property type="entry name" value="BRCT"/>
    <property type="match status" value="1"/>
</dbReference>
<dbReference type="GO" id="GO:0005634">
    <property type="term" value="C:nucleus"/>
    <property type="evidence" value="ECO:0007669"/>
    <property type="project" value="UniProtKB-SubCell"/>
</dbReference>
<protein>
    <recommendedName>
        <fullName evidence="12 13">DNA-directed DNA/RNA polymerase mu</fullName>
        <ecNumber evidence="13">2.7.7.7</ecNumber>
    </recommendedName>
</protein>
<keyword evidence="4" id="KW-0597">Phosphoprotein</keyword>
<name>A0A8C4WV96_EPTBU</name>
<evidence type="ECO:0000256" key="9">
    <source>
        <dbReference type="ARBA" id="ARBA00023172"/>
    </source>
</evidence>
<dbReference type="Pfam" id="PF10391">
    <property type="entry name" value="DNA_pol_lambd_f"/>
    <property type="match status" value="1"/>
</dbReference>
<dbReference type="FunFam" id="3.30.210.10:FF:000004">
    <property type="entry name" value="DNA-directed DNA/RNA polymerase mu"/>
    <property type="match status" value="1"/>
</dbReference>
<dbReference type="Gene3D" id="3.40.50.10190">
    <property type="entry name" value="BRCT domain"/>
    <property type="match status" value="1"/>
</dbReference>
<dbReference type="InterPro" id="IPR010996">
    <property type="entry name" value="HHH_MUS81"/>
</dbReference>
<evidence type="ECO:0000256" key="15">
    <source>
        <dbReference type="SAM" id="MobiDB-lite"/>
    </source>
</evidence>
<dbReference type="Gene3D" id="1.10.150.20">
    <property type="entry name" value="5' to 3' exonuclease, C-terminal subdomain"/>
    <property type="match status" value="1"/>
</dbReference>
<dbReference type="InterPro" id="IPR036420">
    <property type="entry name" value="BRCT_dom_sf"/>
</dbReference>
<dbReference type="InterPro" id="IPR027249">
    <property type="entry name" value="DNA/RNApol_mu"/>
</dbReference>
<dbReference type="Gene3D" id="3.30.210.10">
    <property type="entry name" value="DNA polymerase, thumb domain"/>
    <property type="match status" value="1"/>
</dbReference>
<organism evidence="17 18">
    <name type="scientific">Eptatretus burgeri</name>
    <name type="common">Inshore hagfish</name>
    <dbReference type="NCBI Taxonomy" id="7764"/>
    <lineage>
        <taxon>Eukaryota</taxon>
        <taxon>Metazoa</taxon>
        <taxon>Chordata</taxon>
        <taxon>Craniata</taxon>
        <taxon>Vertebrata</taxon>
        <taxon>Cyclostomata</taxon>
        <taxon>Myxini</taxon>
        <taxon>Myxiniformes</taxon>
        <taxon>Myxinidae</taxon>
        <taxon>Eptatretinae</taxon>
        <taxon>Eptatretus</taxon>
    </lineage>
</organism>
<dbReference type="Proteomes" id="UP000694388">
    <property type="component" value="Unplaced"/>
</dbReference>
<keyword evidence="18" id="KW-1185">Reference proteome</keyword>
<dbReference type="AlphaFoldDB" id="A0A8C4WV96"/>
<evidence type="ECO:0000256" key="12">
    <source>
        <dbReference type="ARBA" id="ARBA00071509"/>
    </source>
</evidence>
<dbReference type="InterPro" id="IPR028207">
    <property type="entry name" value="DNA_pol_B_palm_palm"/>
</dbReference>
<proteinExistence type="inferred from homology"/>
<dbReference type="PRINTS" id="PR00869">
    <property type="entry name" value="DNAPOLX"/>
</dbReference>
<feature type="binding site" evidence="14">
    <location>
        <position position="440"/>
    </location>
    <ligand>
        <name>Mg(2+)</name>
        <dbReference type="ChEBI" id="CHEBI:18420"/>
    </ligand>
</feature>
<keyword evidence="10 13" id="KW-0539">Nucleus</keyword>
<dbReference type="SUPFAM" id="SSF81585">
    <property type="entry name" value="PsbU/PolX domain-like"/>
    <property type="match status" value="1"/>
</dbReference>
<dbReference type="Pfam" id="PF14791">
    <property type="entry name" value="DNA_pol_B_thumb"/>
    <property type="match status" value="1"/>
</dbReference>
<dbReference type="PANTHER" id="PTHR11276:SF40">
    <property type="entry name" value="BRCT DOMAIN-CONTAINING PROTEIN"/>
    <property type="match status" value="1"/>
</dbReference>
<evidence type="ECO:0000256" key="10">
    <source>
        <dbReference type="ARBA" id="ARBA00023242"/>
    </source>
</evidence>
<keyword evidence="5 13" id="KW-0808">Transferase</keyword>
<evidence type="ECO:0000256" key="6">
    <source>
        <dbReference type="ARBA" id="ARBA00022695"/>
    </source>
</evidence>
<dbReference type="SUPFAM" id="SSF47802">
    <property type="entry name" value="DNA polymerase beta, N-terminal domain-like"/>
    <property type="match status" value="1"/>
</dbReference>
<dbReference type="Pfam" id="PF14716">
    <property type="entry name" value="HHH_8"/>
    <property type="match status" value="1"/>
</dbReference>
<dbReference type="InterPro" id="IPR001357">
    <property type="entry name" value="BRCT_dom"/>
</dbReference>
<dbReference type="InterPro" id="IPR002054">
    <property type="entry name" value="DNA-dir_DNA_pol_X"/>
</dbReference>
<feature type="domain" description="BRCT" evidence="16">
    <location>
        <begin position="22"/>
        <end position="121"/>
    </location>
</feature>
<dbReference type="InterPro" id="IPR022312">
    <property type="entry name" value="DNA_pol_X"/>
</dbReference>
<dbReference type="Ensembl" id="ENSEBUT00000013530.1">
    <property type="protein sequence ID" value="ENSEBUP00000012954.1"/>
    <property type="gene ID" value="ENSEBUG00000008188.1"/>
</dbReference>
<dbReference type="PROSITE" id="PS50172">
    <property type="entry name" value="BRCT"/>
    <property type="match status" value="1"/>
</dbReference>
<dbReference type="GO" id="GO:0046872">
    <property type="term" value="F:metal ion binding"/>
    <property type="evidence" value="ECO:0007669"/>
    <property type="project" value="UniProtKB-UniRule"/>
</dbReference>
<dbReference type="PIRSF" id="PIRSF501176">
    <property type="entry name" value="DNApol_mu"/>
    <property type="match status" value="1"/>
</dbReference>
<evidence type="ECO:0000313" key="18">
    <source>
        <dbReference type="Proteomes" id="UP000694388"/>
    </source>
</evidence>
<dbReference type="PIRSF" id="PIRSF000817">
    <property type="entry name" value="DNA_NT"/>
    <property type="match status" value="1"/>
</dbReference>
<dbReference type="InterPro" id="IPR029398">
    <property type="entry name" value="PolB_thumb"/>
</dbReference>
<dbReference type="Pfam" id="PF14792">
    <property type="entry name" value="DNA_pol_B_palm"/>
    <property type="match status" value="1"/>
</dbReference>
<dbReference type="InterPro" id="IPR001726">
    <property type="entry name" value="TdT/Mu"/>
</dbReference>
<dbReference type="InterPro" id="IPR043519">
    <property type="entry name" value="NT_sf"/>
</dbReference>
<feature type="region of interest" description="Disordered" evidence="15">
    <location>
        <begin position="1"/>
        <end position="23"/>
    </location>
</feature>
<evidence type="ECO:0000256" key="2">
    <source>
        <dbReference type="ARBA" id="ARBA00004123"/>
    </source>
</evidence>
<dbReference type="Pfam" id="PF00533">
    <property type="entry name" value="BRCT"/>
    <property type="match status" value="1"/>
</dbReference>
<evidence type="ECO:0000313" key="17">
    <source>
        <dbReference type="Ensembl" id="ENSEBUP00000012954.1"/>
    </source>
</evidence>
<comment type="cofactor">
    <cofactor evidence="1 13 14">
        <name>Mg(2+)</name>
        <dbReference type="ChEBI" id="CHEBI:18420"/>
    </cofactor>
</comment>
<feature type="binding site" evidence="14">
    <location>
        <position position="328"/>
    </location>
    <ligand>
        <name>Mg(2+)</name>
        <dbReference type="ChEBI" id="CHEBI:18420"/>
    </ligand>
</feature>
<dbReference type="Gene3D" id="3.30.460.10">
    <property type="entry name" value="Beta Polymerase, domain 2"/>
    <property type="match status" value="1"/>
</dbReference>
<dbReference type="InterPro" id="IPR018944">
    <property type="entry name" value="DNA_pol_lambd_fingers_domain"/>
</dbReference>
<evidence type="ECO:0000256" key="7">
    <source>
        <dbReference type="ARBA" id="ARBA00022723"/>
    </source>
</evidence>
<keyword evidence="8 13" id="KW-0460">Magnesium</keyword>
<dbReference type="PANTHER" id="PTHR11276">
    <property type="entry name" value="DNA POLYMERASE TYPE-X FAMILY MEMBER"/>
    <property type="match status" value="1"/>
</dbReference>
<evidence type="ECO:0000256" key="11">
    <source>
        <dbReference type="ARBA" id="ARBA00054461"/>
    </source>
</evidence>
<dbReference type="InterPro" id="IPR027421">
    <property type="entry name" value="DNA_pol_lamdba_lyase_dom_sf"/>
</dbReference>
<dbReference type="GeneTree" id="ENSGT00940000158490"/>
<dbReference type="EC" id="2.7.7.7" evidence="13"/>
<keyword evidence="7 13" id="KW-0479">Metal-binding</keyword>
<comment type="catalytic activity">
    <reaction evidence="13">
        <text>DNA(n) + a 2'-deoxyribonucleoside 5'-triphosphate = DNA(n+1) + diphosphate</text>
        <dbReference type="Rhea" id="RHEA:22508"/>
        <dbReference type="Rhea" id="RHEA-COMP:17339"/>
        <dbReference type="Rhea" id="RHEA-COMP:17340"/>
        <dbReference type="ChEBI" id="CHEBI:33019"/>
        <dbReference type="ChEBI" id="CHEBI:61560"/>
        <dbReference type="ChEBI" id="CHEBI:173112"/>
        <dbReference type="EC" id="2.7.7.7"/>
    </reaction>
</comment>
<comment type="function">
    <text evidence="11">Gap-filling polymerase involved in repair of DNA double-strand breaks by non-homologous end joining (NHEJ). Participates in immunoglobulin (Ig) light chain gene rearrangement in V(D)J recombination.</text>
</comment>
<dbReference type="GO" id="GO:0006310">
    <property type="term" value="P:DNA recombination"/>
    <property type="evidence" value="ECO:0007669"/>
    <property type="project" value="UniProtKB-KW"/>
</dbReference>
<evidence type="ECO:0000256" key="13">
    <source>
        <dbReference type="PIRNR" id="PIRNR000817"/>
    </source>
</evidence>
<keyword evidence="6 13" id="KW-0548">Nucleotidyltransferase</keyword>
<evidence type="ECO:0000256" key="8">
    <source>
        <dbReference type="ARBA" id="ARBA00022842"/>
    </source>
</evidence>
<evidence type="ECO:0000256" key="4">
    <source>
        <dbReference type="ARBA" id="ARBA00022553"/>
    </source>
</evidence>
<dbReference type="InterPro" id="IPR019843">
    <property type="entry name" value="DNA_pol-X_BS"/>
</dbReference>
<dbReference type="FunFam" id="1.10.150.110:FF:000003">
    <property type="entry name" value="DNA polymerase mu"/>
    <property type="match status" value="1"/>
</dbReference>
<dbReference type="GO" id="GO:0006303">
    <property type="term" value="P:double-strand break repair via nonhomologous end joining"/>
    <property type="evidence" value="ECO:0007669"/>
    <property type="project" value="TreeGrafter"/>
</dbReference>
<dbReference type="PRINTS" id="PR00871">
    <property type="entry name" value="DNAPOLXTDT"/>
</dbReference>
<dbReference type="SUPFAM" id="SSF81301">
    <property type="entry name" value="Nucleotidyltransferase"/>
    <property type="match status" value="1"/>
</dbReference>